<dbReference type="InterPro" id="IPR051531">
    <property type="entry name" value="N-acetyltransferase"/>
</dbReference>
<dbReference type="GO" id="GO:0016747">
    <property type="term" value="F:acyltransferase activity, transferring groups other than amino-acyl groups"/>
    <property type="evidence" value="ECO:0007669"/>
    <property type="project" value="InterPro"/>
</dbReference>
<reference evidence="1" key="1">
    <citation type="submission" date="2021-02" db="EMBL/GenBank/DDBJ databases">
        <authorList>
            <person name="Syme A R."/>
            <person name="Syme A R."/>
            <person name="Moolhuijzen P."/>
        </authorList>
    </citation>
    <scope>NUCLEOTIDE SEQUENCE</scope>
    <source>
        <strain evidence="1">W1-1</strain>
    </source>
</reference>
<dbReference type="PANTHER" id="PTHR43792">
    <property type="entry name" value="GNAT FAMILY, PUTATIVE (AFU_ORTHOLOGUE AFUA_3G00765)-RELATED-RELATED"/>
    <property type="match status" value="1"/>
</dbReference>
<dbReference type="AlphaFoldDB" id="A0A6S6WET1"/>
<dbReference type="InterPro" id="IPR016181">
    <property type="entry name" value="Acyl_CoA_acyltransferase"/>
</dbReference>
<evidence type="ECO:0000313" key="2">
    <source>
        <dbReference type="Proteomes" id="UP000472372"/>
    </source>
</evidence>
<dbReference type="Proteomes" id="UP000472372">
    <property type="component" value="Chromosome 11"/>
</dbReference>
<sequence length="211" mass="24211">MSRFDFHITTPRLYLSYCNPTLDSHCDFFLELLHGAPSRKWHPNILETMPDHEAARKLLEAGDERLIRTGYGRYLISLKPEKEDEPEKPFSERELEHIGVVSMQLARVDGMPGPTIPDVGFNMMEKYHGKGYATEAVQGLVKYYNETKGIKEFAGLTHITNEPSMKLFRRAGFKSWGTRIVKGIMWTGEAIEVNVWTWGIAEGRKLEEFGM</sequence>
<protein>
    <submittedName>
        <fullName evidence="1">Ribosomal-protein-alanine acetyltransferase</fullName>
    </submittedName>
</protein>
<organism evidence="1 2">
    <name type="scientific">Pyrenophora teres f. teres</name>
    <dbReference type="NCBI Taxonomy" id="97479"/>
    <lineage>
        <taxon>Eukaryota</taxon>
        <taxon>Fungi</taxon>
        <taxon>Dikarya</taxon>
        <taxon>Ascomycota</taxon>
        <taxon>Pezizomycotina</taxon>
        <taxon>Dothideomycetes</taxon>
        <taxon>Pleosporomycetidae</taxon>
        <taxon>Pleosporales</taxon>
        <taxon>Pleosporineae</taxon>
        <taxon>Pleosporaceae</taxon>
        <taxon>Pyrenophora</taxon>
    </lineage>
</organism>
<proteinExistence type="predicted"/>
<dbReference type="EMBL" id="HG992987">
    <property type="protein sequence ID" value="CAE7216956.1"/>
    <property type="molecule type" value="Genomic_DNA"/>
</dbReference>
<gene>
    <name evidence="1" type="ORF">PTTW11_10893</name>
</gene>
<dbReference type="Pfam" id="PF13302">
    <property type="entry name" value="Acetyltransf_3"/>
    <property type="match status" value="1"/>
</dbReference>
<dbReference type="SUPFAM" id="SSF55729">
    <property type="entry name" value="Acyl-CoA N-acyltransferases (Nat)"/>
    <property type="match status" value="1"/>
</dbReference>
<accession>A0A6S6WET1</accession>
<name>A0A6S6WET1_9PLEO</name>
<dbReference type="InterPro" id="IPR000182">
    <property type="entry name" value="GNAT_dom"/>
</dbReference>
<dbReference type="Gene3D" id="3.40.630.30">
    <property type="match status" value="1"/>
</dbReference>
<dbReference type="PANTHER" id="PTHR43792:SF16">
    <property type="entry name" value="N-ACETYLTRANSFERASE DOMAIN-CONTAINING PROTEIN"/>
    <property type="match status" value="1"/>
</dbReference>
<evidence type="ECO:0000313" key="1">
    <source>
        <dbReference type="EMBL" id="CAE7216956.1"/>
    </source>
</evidence>